<dbReference type="InterPro" id="IPR051280">
    <property type="entry name" value="Cl-channel/antiporter"/>
</dbReference>
<keyword evidence="7 10" id="KW-0129">CBS domain</keyword>
<organism evidence="13">
    <name type="scientific">Arcella intermedia</name>
    <dbReference type="NCBI Taxonomy" id="1963864"/>
    <lineage>
        <taxon>Eukaryota</taxon>
        <taxon>Amoebozoa</taxon>
        <taxon>Tubulinea</taxon>
        <taxon>Elardia</taxon>
        <taxon>Arcellinida</taxon>
        <taxon>Sphaerothecina</taxon>
        <taxon>Arcellidae</taxon>
        <taxon>Arcella</taxon>
    </lineage>
</organism>
<evidence type="ECO:0000256" key="11">
    <source>
        <dbReference type="RuleBase" id="RU361221"/>
    </source>
</evidence>
<dbReference type="Pfam" id="PF00571">
    <property type="entry name" value="CBS"/>
    <property type="match status" value="2"/>
</dbReference>
<dbReference type="InterPro" id="IPR000644">
    <property type="entry name" value="CBS_dom"/>
</dbReference>
<dbReference type="PROSITE" id="PS51371">
    <property type="entry name" value="CBS"/>
    <property type="match status" value="2"/>
</dbReference>
<dbReference type="SUPFAM" id="SSF54631">
    <property type="entry name" value="CBS-domain pair"/>
    <property type="match status" value="1"/>
</dbReference>
<dbReference type="EMBL" id="GIBP01000785">
    <property type="protein sequence ID" value="NDV29754.1"/>
    <property type="molecule type" value="Transcribed_RNA"/>
</dbReference>
<comment type="similarity">
    <text evidence="11">Belongs to the chloride channel (TC 2.A.49) family.</text>
</comment>
<evidence type="ECO:0000256" key="8">
    <source>
        <dbReference type="ARBA" id="ARBA00023136"/>
    </source>
</evidence>
<feature type="transmembrane region" description="Helical" evidence="11">
    <location>
        <begin position="283"/>
        <end position="302"/>
    </location>
</feature>
<dbReference type="InterPro" id="IPR014743">
    <property type="entry name" value="Cl-channel_core"/>
</dbReference>
<dbReference type="CDD" id="cd04591">
    <property type="entry name" value="CBS_pair_voltage-gated_CLC_euk_bac"/>
    <property type="match status" value="1"/>
</dbReference>
<keyword evidence="4" id="KW-0677">Repeat</keyword>
<proteinExistence type="inferred from homology"/>
<dbReference type="SMART" id="SM00116">
    <property type="entry name" value="CBS"/>
    <property type="match status" value="2"/>
</dbReference>
<dbReference type="PANTHER" id="PTHR11689:SF136">
    <property type="entry name" value="H(+)_CL(-) EXCHANGE TRANSPORTER 7"/>
    <property type="match status" value="1"/>
</dbReference>
<feature type="transmembrane region" description="Helical" evidence="11">
    <location>
        <begin position="160"/>
        <end position="179"/>
    </location>
</feature>
<dbReference type="Gene3D" id="1.10.3080.10">
    <property type="entry name" value="Clc chloride channel"/>
    <property type="match status" value="1"/>
</dbReference>
<reference evidence="13" key="1">
    <citation type="journal article" date="2020" name="J. Eukaryot. Microbiol.">
        <title>De novo Sequencing, Assembly and Annotation of the Transcriptome for the Free-Living Testate Amoeba Arcella intermedia.</title>
        <authorList>
            <person name="Ribeiro G.M."/>
            <person name="Porfirio-Sousa A.L."/>
            <person name="Maurer-Alcala X.X."/>
            <person name="Katz L.A."/>
            <person name="Lahr D.J.G."/>
        </authorList>
    </citation>
    <scope>NUCLEOTIDE SEQUENCE</scope>
</reference>
<evidence type="ECO:0000259" key="12">
    <source>
        <dbReference type="PROSITE" id="PS51371"/>
    </source>
</evidence>
<dbReference type="GO" id="GO:0016020">
    <property type="term" value="C:membrane"/>
    <property type="evidence" value="ECO:0007669"/>
    <property type="project" value="UniProtKB-SubCell"/>
</dbReference>
<evidence type="ECO:0000256" key="9">
    <source>
        <dbReference type="ARBA" id="ARBA00023214"/>
    </source>
</evidence>
<evidence type="ECO:0000256" key="7">
    <source>
        <dbReference type="ARBA" id="ARBA00023122"/>
    </source>
</evidence>
<feature type="transmembrane region" description="Helical" evidence="11">
    <location>
        <begin position="448"/>
        <end position="466"/>
    </location>
</feature>
<keyword evidence="6 11" id="KW-0406">Ion transport</keyword>
<dbReference type="Gene3D" id="3.10.580.10">
    <property type="entry name" value="CBS-domain"/>
    <property type="match status" value="2"/>
</dbReference>
<evidence type="ECO:0000256" key="2">
    <source>
        <dbReference type="ARBA" id="ARBA00022448"/>
    </source>
</evidence>
<evidence type="ECO:0000313" key="13">
    <source>
        <dbReference type="EMBL" id="NDV29754.1"/>
    </source>
</evidence>
<dbReference type="InterPro" id="IPR001807">
    <property type="entry name" value="ClC"/>
</dbReference>
<feature type="transmembrane region" description="Helical" evidence="11">
    <location>
        <begin position="240"/>
        <end position="262"/>
    </location>
</feature>
<dbReference type="InterPro" id="IPR046342">
    <property type="entry name" value="CBS_dom_sf"/>
</dbReference>
<dbReference type="SUPFAM" id="SSF81340">
    <property type="entry name" value="Clc chloride channel"/>
    <property type="match status" value="1"/>
</dbReference>
<sequence>MVGVVTAFLGVIFQKAVYYIIFGRNTLLMMAYRATHTFWWPCLVFMGYNVVVIAVASGLVCFFSPKSKGSGLPETRAYLNGVNVPEFLRVKTLFVKVVGTICTVAGGLALGKEGPMIHSGCILASGVSQTKSATFPFFDLKFSPEFHNDPEKRDFVSCGAAAGVAAAFGAPIGGVLLTLEEASSHWNQQLTWRLFFAAMVATFCLNLLLSAIAGHEEELVNNGLVELGGVFKGNLYKAEMLPVFAVIGALGGVSGAFFIYINELFSHFRKKWIKTPRAQFIETLLFSLLTSFLLFGICFALHECNLTTRPHELGSSDEETPDWQWIFCPNENYYNDMSLLTLQSGEKVIKSLFYVETGFHFSTVGIFVFHYYLLSAGSSGLAVSGALFVPSLVIGSGLGRVIGEALRVIGWTDVQTGIFALVGAAAVLGGILRMTISLAVILMEATGYVQLALPLMVTLISAKWVGDFFNEGLVDEMIKVKKLPVLEWSGPLSMRKFTAKAVMNTPVQCLQQIESVNTIYEMLRDTNHNGFPVLDSEGTLCGLILRQQLIVLLSSKAFQNTNSINNQFYQRVSPQDVQNYYPKFPPIQSIQLTDVEKSRYMDLTQFMTLTPYTTPPYATLTRVFNLVRSMGIRHLVVIDKQSRVLGIITRHDLVNFEKRVLSIQENKKFYPPETADEITEETEYERYGTIKRESF</sequence>
<keyword evidence="3 11" id="KW-0812">Transmembrane</keyword>
<evidence type="ECO:0000256" key="6">
    <source>
        <dbReference type="ARBA" id="ARBA00023065"/>
    </source>
</evidence>
<feature type="domain" description="CBS" evidence="12">
    <location>
        <begin position="607"/>
        <end position="663"/>
    </location>
</feature>
<feature type="domain" description="CBS" evidence="12">
    <location>
        <begin position="503"/>
        <end position="564"/>
    </location>
</feature>
<dbReference type="AlphaFoldDB" id="A0A6B2KYB9"/>
<dbReference type="PRINTS" id="PR00762">
    <property type="entry name" value="CLCHANNEL"/>
</dbReference>
<evidence type="ECO:0000256" key="1">
    <source>
        <dbReference type="ARBA" id="ARBA00004141"/>
    </source>
</evidence>
<keyword evidence="8 11" id="KW-0472">Membrane</keyword>
<feature type="transmembrane region" description="Helical" evidence="11">
    <location>
        <begin position="38"/>
        <end position="63"/>
    </location>
</feature>
<evidence type="ECO:0000256" key="4">
    <source>
        <dbReference type="ARBA" id="ARBA00022737"/>
    </source>
</evidence>
<dbReference type="GO" id="GO:0005254">
    <property type="term" value="F:chloride channel activity"/>
    <property type="evidence" value="ECO:0007669"/>
    <property type="project" value="UniProtKB-UniRule"/>
</dbReference>
<name>A0A6B2KYB9_9EUKA</name>
<keyword evidence="5 11" id="KW-1133">Transmembrane helix</keyword>
<accession>A0A6B2KYB9</accession>
<keyword evidence="2 11" id="KW-0813">Transport</keyword>
<keyword evidence="9 11" id="KW-0868">Chloride</keyword>
<evidence type="ECO:0000256" key="10">
    <source>
        <dbReference type="PROSITE-ProRule" id="PRU00703"/>
    </source>
</evidence>
<comment type="caution">
    <text evidence="11">Lacks conserved residue(s) required for the propagation of feature annotation.</text>
</comment>
<feature type="transmembrane region" description="Helical" evidence="11">
    <location>
        <begin position="414"/>
        <end position="436"/>
    </location>
</feature>
<feature type="transmembrane region" description="Helical" evidence="11">
    <location>
        <begin position="191"/>
        <end position="213"/>
    </location>
</feature>
<feature type="transmembrane region" description="Helical" evidence="11">
    <location>
        <begin position="381"/>
        <end position="402"/>
    </location>
</feature>
<evidence type="ECO:0000256" key="3">
    <source>
        <dbReference type="ARBA" id="ARBA00022692"/>
    </source>
</evidence>
<comment type="subcellular location">
    <subcellularLocation>
        <location evidence="1 11">Membrane</location>
        <topology evidence="1 11">Multi-pass membrane protein</topology>
    </subcellularLocation>
</comment>
<dbReference type="Pfam" id="PF00654">
    <property type="entry name" value="Voltage_CLC"/>
    <property type="match status" value="1"/>
</dbReference>
<evidence type="ECO:0000256" key="5">
    <source>
        <dbReference type="ARBA" id="ARBA00022989"/>
    </source>
</evidence>
<feature type="transmembrane region" description="Helical" evidence="11">
    <location>
        <begin position="352"/>
        <end position="374"/>
    </location>
</feature>
<dbReference type="PANTHER" id="PTHR11689">
    <property type="entry name" value="CHLORIDE CHANNEL PROTEIN CLC FAMILY MEMBER"/>
    <property type="match status" value="1"/>
</dbReference>
<protein>
    <recommendedName>
        <fullName evidence="11">Chloride channel protein</fullName>
    </recommendedName>
</protein>